<organism evidence="2 3">
    <name type="scientific">Diplogelasinospora grovesii</name>
    <dbReference type="NCBI Taxonomy" id="303347"/>
    <lineage>
        <taxon>Eukaryota</taxon>
        <taxon>Fungi</taxon>
        <taxon>Dikarya</taxon>
        <taxon>Ascomycota</taxon>
        <taxon>Pezizomycotina</taxon>
        <taxon>Sordariomycetes</taxon>
        <taxon>Sordariomycetidae</taxon>
        <taxon>Sordariales</taxon>
        <taxon>Diplogelasinosporaceae</taxon>
        <taxon>Diplogelasinospora</taxon>
    </lineage>
</organism>
<dbReference type="Proteomes" id="UP001303473">
    <property type="component" value="Unassembled WGS sequence"/>
</dbReference>
<evidence type="ECO:0000313" key="2">
    <source>
        <dbReference type="EMBL" id="KAK3940421.1"/>
    </source>
</evidence>
<feature type="compositionally biased region" description="Polar residues" evidence="1">
    <location>
        <begin position="1"/>
        <end position="11"/>
    </location>
</feature>
<gene>
    <name evidence="2" type="ORF">QBC46DRAFT_434721</name>
</gene>
<feature type="region of interest" description="Disordered" evidence="1">
    <location>
        <begin position="45"/>
        <end position="72"/>
    </location>
</feature>
<dbReference type="AlphaFoldDB" id="A0AAN6N878"/>
<evidence type="ECO:0000313" key="3">
    <source>
        <dbReference type="Proteomes" id="UP001303473"/>
    </source>
</evidence>
<feature type="compositionally biased region" description="Basic residues" evidence="1">
    <location>
        <begin position="22"/>
        <end position="32"/>
    </location>
</feature>
<protein>
    <submittedName>
        <fullName evidence="2">Uncharacterized protein</fullName>
    </submittedName>
</protein>
<comment type="caution">
    <text evidence="2">The sequence shown here is derived from an EMBL/GenBank/DDBJ whole genome shotgun (WGS) entry which is preliminary data.</text>
</comment>
<evidence type="ECO:0000256" key="1">
    <source>
        <dbReference type="SAM" id="MobiDB-lite"/>
    </source>
</evidence>
<sequence length="268" mass="30240">MQFINLSQPTKAASWDRDSSRRAHSHAARAGHARVRRLRLLEYQQQRRQEDDDTDSASPSTHGGTAPTPSPVTLLSSARIDPLASFARPFTPIEHFLLDYYVRGVIPAMSTHCTRTAHPHNYVDRLTGDWVRLGLTDVGLLQGIFLQTCRHLSTLHIQTAQYQVYVQLAIRYKLACVKGVRDAISTTKEVTMAENDVGDMMVAKVMMLAFDEVWLQDIDMARRHVQGAIKMVELCGGSQKLGLNGFLEDLFYKFVDIVRLRDEATLPM</sequence>
<dbReference type="PANTHER" id="PTHR37540:SF5">
    <property type="entry name" value="TRANSCRIPTION FACTOR DOMAIN-CONTAINING PROTEIN"/>
    <property type="match status" value="1"/>
</dbReference>
<dbReference type="PANTHER" id="PTHR37540">
    <property type="entry name" value="TRANSCRIPTION FACTOR (ACR-2), PUTATIVE-RELATED-RELATED"/>
    <property type="match status" value="1"/>
</dbReference>
<name>A0AAN6N878_9PEZI</name>
<feature type="region of interest" description="Disordered" evidence="1">
    <location>
        <begin position="1"/>
        <end position="32"/>
    </location>
</feature>
<dbReference type="EMBL" id="MU853796">
    <property type="protein sequence ID" value="KAK3940421.1"/>
    <property type="molecule type" value="Genomic_DNA"/>
</dbReference>
<keyword evidence="3" id="KW-1185">Reference proteome</keyword>
<proteinExistence type="predicted"/>
<reference evidence="3" key="1">
    <citation type="journal article" date="2023" name="Mol. Phylogenet. Evol.">
        <title>Genome-scale phylogeny and comparative genomics of the fungal order Sordariales.</title>
        <authorList>
            <person name="Hensen N."/>
            <person name="Bonometti L."/>
            <person name="Westerberg I."/>
            <person name="Brannstrom I.O."/>
            <person name="Guillou S."/>
            <person name="Cros-Aarteil S."/>
            <person name="Calhoun S."/>
            <person name="Haridas S."/>
            <person name="Kuo A."/>
            <person name="Mondo S."/>
            <person name="Pangilinan J."/>
            <person name="Riley R."/>
            <person name="LaButti K."/>
            <person name="Andreopoulos B."/>
            <person name="Lipzen A."/>
            <person name="Chen C."/>
            <person name="Yan M."/>
            <person name="Daum C."/>
            <person name="Ng V."/>
            <person name="Clum A."/>
            <person name="Steindorff A."/>
            <person name="Ohm R.A."/>
            <person name="Martin F."/>
            <person name="Silar P."/>
            <person name="Natvig D.O."/>
            <person name="Lalanne C."/>
            <person name="Gautier V."/>
            <person name="Ament-Velasquez S.L."/>
            <person name="Kruys A."/>
            <person name="Hutchinson M.I."/>
            <person name="Powell A.J."/>
            <person name="Barry K."/>
            <person name="Miller A.N."/>
            <person name="Grigoriev I.V."/>
            <person name="Debuchy R."/>
            <person name="Gladieux P."/>
            <person name="Hiltunen Thoren M."/>
            <person name="Johannesson H."/>
        </authorList>
    </citation>
    <scope>NUCLEOTIDE SEQUENCE [LARGE SCALE GENOMIC DNA]</scope>
    <source>
        <strain evidence="3">CBS 340.73</strain>
    </source>
</reference>
<accession>A0AAN6N878</accession>